<keyword evidence="5 8" id="KW-1133">Transmembrane helix</keyword>
<dbReference type="InterPro" id="IPR013525">
    <property type="entry name" value="ABC2_TM"/>
</dbReference>
<dbReference type="Pfam" id="PF23321">
    <property type="entry name" value="R1_ABCA1"/>
    <property type="match status" value="1"/>
</dbReference>
<keyword evidence="2 8" id="KW-0812">Transmembrane</keyword>
<feature type="transmembrane region" description="Helical" evidence="8">
    <location>
        <begin position="68"/>
        <end position="88"/>
    </location>
</feature>
<dbReference type="InterPro" id="IPR003439">
    <property type="entry name" value="ABC_transporter-like_ATP-bd"/>
</dbReference>
<protein>
    <submittedName>
        <fullName evidence="11">Phospholipid-transporting ATPase ABCA1 isoform X1</fullName>
    </submittedName>
</protein>
<dbReference type="Pfam" id="PF12698">
    <property type="entry name" value="ABC2_membrane_3"/>
    <property type="match status" value="1"/>
</dbReference>
<feature type="transmembrane region" description="Helical" evidence="8">
    <location>
        <begin position="353"/>
        <end position="376"/>
    </location>
</feature>
<keyword evidence="4" id="KW-0067">ATP-binding</keyword>
<feature type="transmembrane region" description="Helical" evidence="8">
    <location>
        <begin position="1130"/>
        <end position="1160"/>
    </location>
</feature>
<evidence type="ECO:0000256" key="3">
    <source>
        <dbReference type="ARBA" id="ARBA00022741"/>
    </source>
</evidence>
<keyword evidence="6 8" id="KW-0472">Membrane</keyword>
<feature type="transmembrane region" description="Helical" evidence="8">
    <location>
        <begin position="413"/>
        <end position="432"/>
    </location>
</feature>
<evidence type="ECO:0000256" key="8">
    <source>
        <dbReference type="SAM" id="Phobius"/>
    </source>
</evidence>
<accession>A0A6J0C5L4</accession>
<dbReference type="KEGG" id="nlo:107225703"/>
<dbReference type="SMART" id="SM00382">
    <property type="entry name" value="AAA"/>
    <property type="match status" value="2"/>
</dbReference>
<dbReference type="CDD" id="cd03263">
    <property type="entry name" value="ABC_subfamily_A"/>
    <property type="match status" value="2"/>
</dbReference>
<dbReference type="Pfam" id="PF00005">
    <property type="entry name" value="ABC_tran"/>
    <property type="match status" value="2"/>
</dbReference>
<evidence type="ECO:0000313" key="10">
    <source>
        <dbReference type="Proteomes" id="UP000829291"/>
    </source>
</evidence>
<dbReference type="InterPro" id="IPR056264">
    <property type="entry name" value="R2_ABCA1-4-like"/>
</dbReference>
<feature type="transmembrane region" description="Helical" evidence="8">
    <location>
        <begin position="319"/>
        <end position="341"/>
    </location>
</feature>
<dbReference type="PROSITE" id="PS00211">
    <property type="entry name" value="ABC_TRANSPORTER_1"/>
    <property type="match status" value="2"/>
</dbReference>
<evidence type="ECO:0000256" key="6">
    <source>
        <dbReference type="ARBA" id="ARBA00023136"/>
    </source>
</evidence>
<dbReference type="Gene3D" id="3.40.50.300">
    <property type="entry name" value="P-loop containing nucleotide triphosphate hydrolases"/>
    <property type="match status" value="2"/>
</dbReference>
<organism evidence="11">
    <name type="scientific">Neodiprion lecontei</name>
    <name type="common">Redheaded pine sawfly</name>
    <dbReference type="NCBI Taxonomy" id="441921"/>
    <lineage>
        <taxon>Eukaryota</taxon>
        <taxon>Metazoa</taxon>
        <taxon>Ecdysozoa</taxon>
        <taxon>Arthropoda</taxon>
        <taxon>Hexapoda</taxon>
        <taxon>Insecta</taxon>
        <taxon>Pterygota</taxon>
        <taxon>Neoptera</taxon>
        <taxon>Endopterygota</taxon>
        <taxon>Hymenoptera</taxon>
        <taxon>Tenthredinoidea</taxon>
        <taxon>Diprionidae</taxon>
        <taxon>Diprioninae</taxon>
        <taxon>Neodiprion</taxon>
    </lineage>
</organism>
<feature type="transmembrane region" description="Helical" evidence="8">
    <location>
        <begin position="1312"/>
        <end position="1330"/>
    </location>
</feature>
<evidence type="ECO:0000313" key="11">
    <source>
        <dbReference type="RefSeq" id="XP_015521735.1"/>
    </source>
</evidence>
<dbReference type="PANTHER" id="PTHR19229:SF250">
    <property type="entry name" value="ABC TRANSPORTER DOMAIN-CONTAINING PROTEIN-RELATED"/>
    <property type="match status" value="1"/>
</dbReference>
<keyword evidence="10" id="KW-1185">Reference proteome</keyword>
<dbReference type="GO" id="GO:0016887">
    <property type="term" value="F:ATP hydrolysis activity"/>
    <property type="evidence" value="ECO:0007669"/>
    <property type="project" value="InterPro"/>
</dbReference>
<dbReference type="GO" id="GO:0005319">
    <property type="term" value="F:lipid transporter activity"/>
    <property type="evidence" value="ECO:0007669"/>
    <property type="project" value="TreeGrafter"/>
</dbReference>
<dbReference type="InterPro" id="IPR017871">
    <property type="entry name" value="ABC_transporter-like_CS"/>
</dbReference>
<feature type="transmembrane region" description="Helical" evidence="8">
    <location>
        <begin position="1239"/>
        <end position="1256"/>
    </location>
</feature>
<keyword evidence="7" id="KW-0175">Coiled coil</keyword>
<dbReference type="SUPFAM" id="SSF52540">
    <property type="entry name" value="P-loop containing nucleoside triphosphate hydrolases"/>
    <property type="match status" value="2"/>
</dbReference>
<dbReference type="GO" id="GO:0016020">
    <property type="term" value="C:membrane"/>
    <property type="evidence" value="ECO:0007669"/>
    <property type="project" value="UniProtKB-SubCell"/>
</dbReference>
<sequence>MTTQRTIPPGWINVPIFFRDKNFWRFVMGVRWISTTLFYKHIYTKMGDGWRIMYLLLHKNLIIRKRHWIGTIAEVVTPACIIAIIMALRTLIPSGTTVVTNSTIYPVQNRTYLESNFFPDLLRIFYLPQNDFTTSLMENSTECLGIASSQLYGFDTESTMLEGYEAQQAQDLTISVLVVVFEGTVGDSVQNLVYTMKTSRSLKSSLVDSDYGMPSTVADTLIDEIPFVALQMCVDDSFISRVAPAYAEQMPTRSLQKMPYPPYESADLSELFFRDTIGTWAAIMFIVTLYLVPSYITTEKDTGVNALLKMNGVKTYQNFLSWLIIGFVLGTVAVLLITIVVKVYFTSSQLPFYYYSNGFIFWMAILINFIHTYAFCLHVASYFTKARIAQATMMLIVFVVLQVVNQLETNELYSVLPYLGFLFPTAAAMRIFDEFNSYDNLLIGVQWNNLFLTEHEVLGFDGTLGFIMIFSIVATIFHFLIALYLDAVLPGKYGVGKSPFFFLKAFKKNKVNNGQSNDVVLNGASNGQPKVLEHVAEGALTPGIQIRNLEKTYTIGYLKSQTVQAVRGISLDFYKGQITALLGHNGAGKTTTMSILTGLTSPTSGTVLVNGKNINSDMQAIRDDLGMCPQENMLFSDLTVMEQLQLFGLLKQKTKTRDEVIHDVEELLVKLKISEKRNALPKHLSGGQKRRVCLGMALVGNASTLILDEPTSGMDPETSRVTWEIILKFRKQKTIIITTHSMEEADVLGDRIAIMHNGNMKCYGTSMFLKKFYGKNYQEVTLSIESWYDRGKIQAIVGTDAKIDTSTYGRIVISIPMTDSLPETLDKIELMKAELGISGVSVSMITLEQVFLKAAEEEDEKEKKEEEKNEEISVPAGNAEEKELGCQQNVKLTGLQLKKQIFWALLAKKAFYAKNNRGILIGMVFGTLIAVILMPIFAMKVTSSTNYRPLSLSIYPNSEALIYNEDENLANTYAAVIEGQGGTATLLGSEVNILDALLEKATAGIVYYRNNIVVSAEFDSTGETITANGLYSGSATLSAPISVNVISNSLLKTFASDAYSITANIENLPKSLVDYLYDEFTIKSDNLLQMMLFISVFFIAVGLFVINPLMEVTTSVKQLQRMTGVSSMLYWGTMFIFDYGIYIIATIVTVLGFVIMDIIFQSKTYYSVEIGILSLLLLLFGINLLLLAYVFSFTQKPLYVVLLILCLANIIIAEIQVFINLALEYMESYGVGFLLQRRLFSLLPHVSFTFGFSKFLDVAANNARCRGLPNSFGQIACLLQDPCCNLDCADGKCNARVPYFGDFTADAGLEEFVLYLALTPIGFLMILFLLEHRVFGKLISKMKSSETVGLSDTETIDSDVVNEKRIVQQAINQREHDSNFEDENVFLAYELSKRYGKLQAVKEVNFRVMKNECFGLLGVNGAGKSTTFRMLVGEDVPTSGILIRGRNNIKINRQQYLAGIGYCPQINALIPSFNAYEHLLLFARLRGVPKAEVESEVQLWIDKLRLNKHAKNMSKTYSGGNKRRLNIAMALIANPEMVLLDEPTAGVDPGARRSLWGVLQSCQNSGQAIILTSHSMEECEALCNRLLIMVRGQLVCVGASQQLKQRYGAGYDISIKLNPERSEEEHKKIKEKIQSSLTCELRDEHPGYLFYHILDNRTTWVKMFGIMNTLKSQHSCIEDFTVSSSTLEQLFIQFARSASGSTTVPNGVTNVLTNV</sequence>
<dbReference type="GO" id="GO:0140359">
    <property type="term" value="F:ABC-type transporter activity"/>
    <property type="evidence" value="ECO:0007669"/>
    <property type="project" value="InterPro"/>
</dbReference>
<feature type="domain" description="ABC transporter" evidence="9">
    <location>
        <begin position="544"/>
        <end position="782"/>
    </location>
</feature>
<evidence type="ECO:0000259" key="9">
    <source>
        <dbReference type="PROSITE" id="PS50893"/>
    </source>
</evidence>
<feature type="coiled-coil region" evidence="7">
    <location>
        <begin position="847"/>
        <end position="874"/>
    </location>
</feature>
<dbReference type="RefSeq" id="XP_015521735.1">
    <property type="nucleotide sequence ID" value="XM_015666249.2"/>
</dbReference>
<dbReference type="PANTHER" id="PTHR19229">
    <property type="entry name" value="ATP-BINDING CASSETTE TRANSPORTER SUBFAMILY A ABCA"/>
    <property type="match status" value="1"/>
</dbReference>
<dbReference type="GO" id="GO:0005524">
    <property type="term" value="F:ATP binding"/>
    <property type="evidence" value="ECO:0007669"/>
    <property type="project" value="UniProtKB-KW"/>
</dbReference>
<feature type="transmembrane region" description="Helical" evidence="8">
    <location>
        <begin position="277"/>
        <end position="298"/>
    </location>
</feature>
<evidence type="ECO:0000256" key="4">
    <source>
        <dbReference type="ARBA" id="ARBA00022840"/>
    </source>
</evidence>
<feature type="transmembrane region" description="Helical" evidence="8">
    <location>
        <begin position="464"/>
        <end position="485"/>
    </location>
</feature>
<dbReference type="InParanoid" id="A0A6J0C5L4"/>
<dbReference type="InterPro" id="IPR027417">
    <property type="entry name" value="P-loop_NTPase"/>
</dbReference>
<dbReference type="InterPro" id="IPR003593">
    <property type="entry name" value="AAA+_ATPase"/>
</dbReference>
<evidence type="ECO:0000256" key="5">
    <source>
        <dbReference type="ARBA" id="ARBA00022989"/>
    </source>
</evidence>
<evidence type="ECO:0000256" key="2">
    <source>
        <dbReference type="ARBA" id="ARBA00022692"/>
    </source>
</evidence>
<feature type="domain" description="ABC transporter" evidence="9">
    <location>
        <begin position="1380"/>
        <end position="1616"/>
    </location>
</feature>
<gene>
    <name evidence="11" type="primary">LOC107225703</name>
</gene>
<comment type="subcellular location">
    <subcellularLocation>
        <location evidence="1">Membrane</location>
        <topology evidence="1">Multi-pass membrane protein</topology>
    </subcellularLocation>
</comment>
<dbReference type="FunFam" id="3.40.50.300:FF:002470">
    <property type="entry name" value="ABC transporter, putative"/>
    <property type="match status" value="1"/>
</dbReference>
<dbReference type="PROSITE" id="PS50893">
    <property type="entry name" value="ABC_TRANSPORTER_2"/>
    <property type="match status" value="2"/>
</dbReference>
<dbReference type="InterPro" id="IPR026082">
    <property type="entry name" value="ABCA"/>
</dbReference>
<dbReference type="Proteomes" id="UP000829291">
    <property type="component" value="Chromosome 1"/>
</dbReference>
<feature type="transmembrane region" description="Helical" evidence="8">
    <location>
        <begin position="918"/>
        <end position="938"/>
    </location>
</feature>
<keyword evidence="3" id="KW-0547">Nucleotide-binding</keyword>
<reference evidence="11" key="1">
    <citation type="submission" date="2025-08" db="UniProtKB">
        <authorList>
            <consortium name="RefSeq"/>
        </authorList>
    </citation>
    <scope>IDENTIFICATION</scope>
    <source>
        <tissue evidence="11">Thorax and Abdomen</tissue>
    </source>
</reference>
<dbReference type="GeneID" id="107225703"/>
<feature type="transmembrane region" description="Helical" evidence="8">
    <location>
        <begin position="1198"/>
        <end position="1219"/>
    </location>
</feature>
<dbReference type="CTD" id="21"/>
<feature type="transmembrane region" description="Helical" evidence="8">
    <location>
        <begin position="1172"/>
        <end position="1192"/>
    </location>
</feature>
<evidence type="ECO:0000256" key="1">
    <source>
        <dbReference type="ARBA" id="ARBA00004141"/>
    </source>
</evidence>
<proteinExistence type="predicted"/>
<evidence type="ECO:0000256" key="7">
    <source>
        <dbReference type="SAM" id="Coils"/>
    </source>
</evidence>
<dbReference type="OrthoDB" id="10255969at2759"/>
<name>A0A6J0C5L4_NEOLC</name>
<feature type="transmembrane region" description="Helical" evidence="8">
    <location>
        <begin position="1090"/>
        <end position="1110"/>
    </location>
</feature>
<dbReference type="FunFam" id="3.40.50.300:FF:000933">
    <property type="entry name" value="ABC transporter A family member 7"/>
    <property type="match status" value="1"/>
</dbReference>